<evidence type="ECO:0000313" key="2">
    <source>
        <dbReference type="EMBL" id="CAG8620293.1"/>
    </source>
</evidence>
<proteinExistence type="predicted"/>
<protein>
    <submittedName>
        <fullName evidence="2">12771_t:CDS:1</fullName>
    </submittedName>
</protein>
<accession>A0ABN7UNF4</accession>
<dbReference type="Proteomes" id="UP000789901">
    <property type="component" value="Unassembled WGS sequence"/>
</dbReference>
<gene>
    <name evidence="2" type="ORF">GMARGA_LOCUS7805</name>
</gene>
<feature type="region of interest" description="Disordered" evidence="1">
    <location>
        <begin position="91"/>
        <end position="110"/>
    </location>
</feature>
<organism evidence="2 3">
    <name type="scientific">Gigaspora margarita</name>
    <dbReference type="NCBI Taxonomy" id="4874"/>
    <lineage>
        <taxon>Eukaryota</taxon>
        <taxon>Fungi</taxon>
        <taxon>Fungi incertae sedis</taxon>
        <taxon>Mucoromycota</taxon>
        <taxon>Glomeromycotina</taxon>
        <taxon>Glomeromycetes</taxon>
        <taxon>Diversisporales</taxon>
        <taxon>Gigasporaceae</taxon>
        <taxon>Gigaspora</taxon>
    </lineage>
</organism>
<dbReference type="EMBL" id="CAJVQB010003872">
    <property type="protein sequence ID" value="CAG8620293.1"/>
    <property type="molecule type" value="Genomic_DNA"/>
</dbReference>
<sequence length="355" mass="41368">MPRVSDKVTIRERVSCRGPALPKEIITEYFKEYENKVKELRVYGIVVSELNVAGRWIFKIRLEEIEENIVLDILAKSLNIEEFLNDLEEFSSNSESSSEDYSSDNSNKTNSSIRINWKEKPITIDPREVNLAYTNACRVNILSINFVSLYTLFFRYLPLNYIEQYVILSINIHRREKPFAFNRWMSLKQFEQILSYHILMTPYELRAPNLSNLLYSVCSFIDTFNNNLVKAMKPKKTLYIDESMNTWLVLADSSTNIITQLEPCEDKEIEKKQFAADYGSTAAYVLRNFHVKKRRGWPLNYPCNMIQKLKTTYRSFISKVAIIDDVYLIAVSLQNQKLQCIIATASTTANEEEVT</sequence>
<evidence type="ECO:0000256" key="1">
    <source>
        <dbReference type="SAM" id="MobiDB-lite"/>
    </source>
</evidence>
<keyword evidence="3" id="KW-1185">Reference proteome</keyword>
<comment type="caution">
    <text evidence="2">The sequence shown here is derived from an EMBL/GenBank/DDBJ whole genome shotgun (WGS) entry which is preliminary data.</text>
</comment>
<reference evidence="2 3" key="1">
    <citation type="submission" date="2021-06" db="EMBL/GenBank/DDBJ databases">
        <authorList>
            <person name="Kallberg Y."/>
            <person name="Tangrot J."/>
            <person name="Rosling A."/>
        </authorList>
    </citation>
    <scope>NUCLEOTIDE SEQUENCE [LARGE SCALE GENOMIC DNA]</scope>
    <source>
        <strain evidence="2 3">120-4 pot B 10/14</strain>
    </source>
</reference>
<evidence type="ECO:0000313" key="3">
    <source>
        <dbReference type="Proteomes" id="UP000789901"/>
    </source>
</evidence>
<name>A0ABN7UNF4_GIGMA</name>